<comment type="caution">
    <text evidence="2">The sequence shown here is derived from an EMBL/GenBank/DDBJ whole genome shotgun (WGS) entry which is preliminary data.</text>
</comment>
<dbReference type="Proteomes" id="UP001589654">
    <property type="component" value="Unassembled WGS sequence"/>
</dbReference>
<accession>A0ABV5J3J9</accession>
<dbReference type="InterPro" id="IPR004360">
    <property type="entry name" value="Glyas_Fos-R_dOase_dom"/>
</dbReference>
<dbReference type="InterPro" id="IPR037523">
    <property type="entry name" value="VOC_core"/>
</dbReference>
<organism evidence="2 3">
    <name type="scientific">Echinicola jeungdonensis</name>
    <dbReference type="NCBI Taxonomy" id="709343"/>
    <lineage>
        <taxon>Bacteria</taxon>
        <taxon>Pseudomonadati</taxon>
        <taxon>Bacteroidota</taxon>
        <taxon>Cytophagia</taxon>
        <taxon>Cytophagales</taxon>
        <taxon>Cyclobacteriaceae</taxon>
        <taxon>Echinicola</taxon>
    </lineage>
</organism>
<proteinExistence type="predicted"/>
<feature type="domain" description="VOC" evidence="1">
    <location>
        <begin position="7"/>
        <end position="127"/>
    </location>
</feature>
<dbReference type="EMBL" id="JBHMEW010000048">
    <property type="protein sequence ID" value="MFB9211399.1"/>
    <property type="molecule type" value="Genomic_DNA"/>
</dbReference>
<reference evidence="2 3" key="1">
    <citation type="submission" date="2024-09" db="EMBL/GenBank/DDBJ databases">
        <authorList>
            <person name="Sun Q."/>
            <person name="Mori K."/>
        </authorList>
    </citation>
    <scope>NUCLEOTIDE SEQUENCE [LARGE SCALE GENOMIC DNA]</scope>
    <source>
        <strain evidence="2 3">CECT 7682</strain>
    </source>
</reference>
<evidence type="ECO:0000259" key="1">
    <source>
        <dbReference type="PROSITE" id="PS51819"/>
    </source>
</evidence>
<keyword evidence="3" id="KW-1185">Reference proteome</keyword>
<dbReference type="SUPFAM" id="SSF54593">
    <property type="entry name" value="Glyoxalase/Bleomycin resistance protein/Dihydroxybiphenyl dioxygenase"/>
    <property type="match status" value="1"/>
</dbReference>
<protein>
    <submittedName>
        <fullName evidence="2">VOC family protein</fullName>
    </submittedName>
</protein>
<sequence>MNVLSNAPVTTVLPVKDIERARKFYEQALSLEPKGYAADGNFIFSCSGGAQLALIPKPEGTKAEHTALSFEVQGIENVIAKLKDKGVVFEDYDLPDLKTVDHICVIGSDKAAWFKDSEGNILCVHEGEK</sequence>
<dbReference type="RefSeq" id="WP_290246639.1">
    <property type="nucleotide sequence ID" value="NZ_JAUFQT010000001.1"/>
</dbReference>
<name>A0ABV5J3J9_9BACT</name>
<dbReference type="Pfam" id="PF00903">
    <property type="entry name" value="Glyoxalase"/>
    <property type="match status" value="1"/>
</dbReference>
<gene>
    <name evidence="2" type="ORF">ACFFUR_06255</name>
</gene>
<evidence type="ECO:0000313" key="2">
    <source>
        <dbReference type="EMBL" id="MFB9211399.1"/>
    </source>
</evidence>
<dbReference type="PROSITE" id="PS51819">
    <property type="entry name" value="VOC"/>
    <property type="match status" value="1"/>
</dbReference>
<dbReference type="InterPro" id="IPR029068">
    <property type="entry name" value="Glyas_Bleomycin-R_OHBP_Dase"/>
</dbReference>
<dbReference type="Gene3D" id="3.10.180.10">
    <property type="entry name" value="2,3-Dihydroxybiphenyl 1,2-Dioxygenase, domain 1"/>
    <property type="match status" value="1"/>
</dbReference>
<evidence type="ECO:0000313" key="3">
    <source>
        <dbReference type="Proteomes" id="UP001589654"/>
    </source>
</evidence>